<dbReference type="PANTHER" id="PTHR24114:SF2">
    <property type="entry name" value="F-BOX DOMAIN-CONTAINING PROTEIN-RELATED"/>
    <property type="match status" value="1"/>
</dbReference>
<dbReference type="Pfam" id="PF00075">
    <property type="entry name" value="RNase_H"/>
    <property type="match status" value="1"/>
</dbReference>
<dbReference type="PROSITE" id="PS50222">
    <property type="entry name" value="EF_HAND_2"/>
    <property type="match status" value="1"/>
</dbReference>
<sequence>KNSALHELLLSNNQFDSAGTVEIAYGLAHNRYLTLLDLSWNQVRADGAICLCDSLAVNQELETLLLANNGLSIQGCKSLAKSLLKNDSLQLLDLGNNRIDARCLEYLLKGLAGNVSLKSLKLSQNPLPVDVLNAFLDKMQKQPTIELQSLDVSAAIDAVSDWANEWRMELAPNKCAASLFTTTAGEASRELRLRLNDAPLSTDRQPRFLGVILDRLLSFTAHAANVAGRARARCGVLAALSGSNWGAKQSDVRQLYTAYVRPVLEYAAGAWMPTACRTAIDHLDRAQRLGARIITGCPRNTRSEVLEREAGLPPMAVRAEMHAGLLHERALRLPHDNPLRACAASVGPRRRLQSARGWRETAASVCSAAGLSGFPREPVHAIPTTPPWAVLDSVTLGLQLASPTSRGDLPEARRAAAQQTLAALPPASTVIWTDGAAKDGILDGGSGVLVEPNTTLCVAAGHVTSSFHAELVAIAEALRWVLAAPDPAELSPVRICSDSLSALSALASGPGSTGATMIDAVWGSLADLAARGTSVHLQWVPGHAGIPGNEAVDEIAKQGTTLAQGTAPVPLAAAQAAVRRYCLARWHQIYNAAATEAASTSSLAWHLACTAGRLPPQPTSDLTRRQERLICQLRADRCPALRGFQAAIGVDVAPTCRFCGDGEETAAHLLISCPALTSHRCRLWGPSPEPAAVFENCVALLMEFMRIKNLRLMDFFMNLDSSNTKSVSGKKFKEGLKSLGFPASQQCLQSIFIILDRDGDGQIDITELMGGIRSYKRKMHRVQEMEKKVPYEETLIGRVNIKLERALEQQRKRQAALKAHLMQAAAAADMAKKSK</sequence>
<dbReference type="CDD" id="cd09276">
    <property type="entry name" value="Rnase_HI_RT_non_LTR"/>
    <property type="match status" value="1"/>
</dbReference>
<dbReference type="InterPro" id="IPR001611">
    <property type="entry name" value="Leu-rich_rpt"/>
</dbReference>
<dbReference type="AlphaFoldDB" id="A0A1I8FZX6"/>
<dbReference type="Gene3D" id="3.30.420.10">
    <property type="entry name" value="Ribonuclease H-like superfamily/Ribonuclease H"/>
    <property type="match status" value="1"/>
</dbReference>
<reference evidence="5" key="1">
    <citation type="submission" date="2016-11" db="UniProtKB">
        <authorList>
            <consortium name="WormBaseParasite"/>
        </authorList>
    </citation>
    <scope>IDENTIFICATION</scope>
</reference>
<dbReference type="PANTHER" id="PTHR24114">
    <property type="entry name" value="LEUCINE RICH REPEAT FAMILY PROTEIN"/>
    <property type="match status" value="1"/>
</dbReference>
<dbReference type="InterPro" id="IPR036397">
    <property type="entry name" value="RNaseH_sf"/>
</dbReference>
<dbReference type="InterPro" id="IPR002156">
    <property type="entry name" value="RNaseH_domain"/>
</dbReference>
<dbReference type="SUPFAM" id="SSF53098">
    <property type="entry name" value="Ribonuclease H-like"/>
    <property type="match status" value="1"/>
</dbReference>
<evidence type="ECO:0000259" key="2">
    <source>
        <dbReference type="PROSITE" id="PS50222"/>
    </source>
</evidence>
<name>A0A1I8FZX6_9PLAT</name>
<accession>A0A1I8FZX6</accession>
<dbReference type="GO" id="GO:0005509">
    <property type="term" value="F:calcium ion binding"/>
    <property type="evidence" value="ECO:0007669"/>
    <property type="project" value="InterPro"/>
</dbReference>
<proteinExistence type="predicted"/>
<dbReference type="InterPro" id="IPR012337">
    <property type="entry name" value="RNaseH-like_sf"/>
</dbReference>
<dbReference type="Proteomes" id="UP000095280">
    <property type="component" value="Unplaced"/>
</dbReference>
<dbReference type="InterPro" id="IPR018247">
    <property type="entry name" value="EF_Hand_1_Ca_BS"/>
</dbReference>
<evidence type="ECO:0000313" key="5">
    <source>
        <dbReference type="WBParaSite" id="maker-uti_cns_0000368-snap-gene-1.6-mRNA-1"/>
    </source>
</evidence>
<keyword evidence="4" id="KW-1185">Reference proteome</keyword>
<organism evidence="4 5">
    <name type="scientific">Macrostomum lignano</name>
    <dbReference type="NCBI Taxonomy" id="282301"/>
    <lineage>
        <taxon>Eukaryota</taxon>
        <taxon>Metazoa</taxon>
        <taxon>Spiralia</taxon>
        <taxon>Lophotrochozoa</taxon>
        <taxon>Platyhelminthes</taxon>
        <taxon>Rhabditophora</taxon>
        <taxon>Macrostomorpha</taxon>
        <taxon>Macrostomida</taxon>
        <taxon>Macrostomidae</taxon>
        <taxon>Macrostomum</taxon>
    </lineage>
</organism>
<dbReference type="SUPFAM" id="SSF47473">
    <property type="entry name" value="EF-hand"/>
    <property type="match status" value="1"/>
</dbReference>
<dbReference type="SMART" id="SM00054">
    <property type="entry name" value="EFh"/>
    <property type="match status" value="2"/>
</dbReference>
<dbReference type="InterPro" id="IPR011992">
    <property type="entry name" value="EF-hand-dom_pair"/>
</dbReference>
<feature type="domain" description="RNase H type-1" evidence="3">
    <location>
        <begin position="425"/>
        <end position="561"/>
    </location>
</feature>
<dbReference type="SMART" id="SM00368">
    <property type="entry name" value="LRR_RI"/>
    <property type="match status" value="4"/>
</dbReference>
<keyword evidence="1" id="KW-0106">Calcium</keyword>
<dbReference type="PROSITE" id="PS00018">
    <property type="entry name" value="EF_HAND_1"/>
    <property type="match status" value="1"/>
</dbReference>
<evidence type="ECO:0000313" key="4">
    <source>
        <dbReference type="Proteomes" id="UP000095280"/>
    </source>
</evidence>
<protein>
    <submittedName>
        <fullName evidence="5">Ribonuclease H</fullName>
    </submittedName>
</protein>
<dbReference type="Gene3D" id="1.10.238.10">
    <property type="entry name" value="EF-hand"/>
    <property type="match status" value="1"/>
</dbReference>
<evidence type="ECO:0000256" key="1">
    <source>
        <dbReference type="ARBA" id="ARBA00022837"/>
    </source>
</evidence>
<feature type="domain" description="EF-hand" evidence="2">
    <location>
        <begin position="743"/>
        <end position="778"/>
    </location>
</feature>
<dbReference type="InterPro" id="IPR032675">
    <property type="entry name" value="LRR_dom_sf"/>
</dbReference>
<evidence type="ECO:0000259" key="3">
    <source>
        <dbReference type="PROSITE" id="PS50879"/>
    </source>
</evidence>
<dbReference type="SUPFAM" id="SSF52047">
    <property type="entry name" value="RNI-like"/>
    <property type="match status" value="1"/>
</dbReference>
<dbReference type="CDD" id="cd00051">
    <property type="entry name" value="EFh"/>
    <property type="match status" value="1"/>
</dbReference>
<dbReference type="GO" id="GO:0004523">
    <property type="term" value="F:RNA-DNA hybrid ribonuclease activity"/>
    <property type="evidence" value="ECO:0007669"/>
    <property type="project" value="InterPro"/>
</dbReference>
<dbReference type="InterPro" id="IPR052394">
    <property type="entry name" value="LRR-containing"/>
</dbReference>
<dbReference type="Gene3D" id="3.80.10.10">
    <property type="entry name" value="Ribonuclease Inhibitor"/>
    <property type="match status" value="2"/>
</dbReference>
<dbReference type="WBParaSite" id="maker-uti_cns_0000368-snap-gene-1.6-mRNA-1">
    <property type="protein sequence ID" value="maker-uti_cns_0000368-snap-gene-1.6-mRNA-1"/>
    <property type="gene ID" value="maker-uti_cns_0000368-snap-gene-1.6"/>
</dbReference>
<dbReference type="Pfam" id="PF13516">
    <property type="entry name" value="LRR_6"/>
    <property type="match status" value="1"/>
</dbReference>
<dbReference type="GO" id="GO:0003676">
    <property type="term" value="F:nucleic acid binding"/>
    <property type="evidence" value="ECO:0007669"/>
    <property type="project" value="InterPro"/>
</dbReference>
<dbReference type="PROSITE" id="PS50879">
    <property type="entry name" value="RNASE_H_1"/>
    <property type="match status" value="1"/>
</dbReference>
<dbReference type="InterPro" id="IPR002048">
    <property type="entry name" value="EF_hand_dom"/>
</dbReference>